<evidence type="ECO:0000313" key="10">
    <source>
        <dbReference type="Proteomes" id="UP000198688"/>
    </source>
</evidence>
<evidence type="ECO:0000256" key="1">
    <source>
        <dbReference type="ARBA" id="ARBA00004651"/>
    </source>
</evidence>
<feature type="transmembrane region" description="Helical" evidence="7">
    <location>
        <begin position="255"/>
        <end position="276"/>
    </location>
</feature>
<evidence type="ECO:0000259" key="8">
    <source>
        <dbReference type="Pfam" id="PF19053"/>
    </source>
</evidence>
<feature type="transmembrane region" description="Helical" evidence="7">
    <location>
        <begin position="341"/>
        <end position="358"/>
    </location>
</feature>
<feature type="transmembrane region" description="Helical" evidence="7">
    <location>
        <begin position="432"/>
        <end position="452"/>
    </location>
</feature>
<keyword evidence="6 7" id="KW-0472">Membrane</keyword>
<dbReference type="Pfam" id="PF08817">
    <property type="entry name" value="YukD"/>
    <property type="match status" value="1"/>
</dbReference>
<protein>
    <submittedName>
        <fullName evidence="9">Type VII secretion integral membrane protein EccD</fullName>
    </submittedName>
</protein>
<feature type="transmembrane region" description="Helical" evidence="7">
    <location>
        <begin position="393"/>
        <end position="411"/>
    </location>
</feature>
<dbReference type="STRING" id="113562.SAMN04489716_7031"/>
<evidence type="ECO:0000256" key="2">
    <source>
        <dbReference type="ARBA" id="ARBA00006162"/>
    </source>
</evidence>
<dbReference type="Pfam" id="PF19053">
    <property type="entry name" value="EccD"/>
    <property type="match status" value="1"/>
</dbReference>
<gene>
    <name evidence="9" type="ORF">SAMN04489716_7031</name>
</gene>
<comment type="subcellular location">
    <subcellularLocation>
        <location evidence="1">Cell membrane</location>
        <topology evidence="1">Multi-pass membrane protein</topology>
    </subcellularLocation>
</comment>
<dbReference type="EMBL" id="LT629758">
    <property type="protein sequence ID" value="SDT74596.1"/>
    <property type="molecule type" value="Genomic_DNA"/>
</dbReference>
<feature type="transmembrane region" description="Helical" evidence="7">
    <location>
        <begin position="145"/>
        <end position="163"/>
    </location>
</feature>
<feature type="transmembrane region" description="Helical" evidence="7">
    <location>
        <begin position="119"/>
        <end position="139"/>
    </location>
</feature>
<evidence type="ECO:0000256" key="3">
    <source>
        <dbReference type="ARBA" id="ARBA00022475"/>
    </source>
</evidence>
<reference evidence="9 10" key="1">
    <citation type="submission" date="2016-10" db="EMBL/GenBank/DDBJ databases">
        <authorList>
            <person name="de Groot N.N."/>
        </authorList>
    </citation>
    <scope>NUCLEOTIDE SEQUENCE [LARGE SCALE GENOMIC DNA]</scope>
    <source>
        <strain evidence="9 10">DSM 43941</strain>
    </source>
</reference>
<feature type="transmembrane region" description="Helical" evidence="7">
    <location>
        <begin position="170"/>
        <end position="190"/>
    </location>
</feature>
<dbReference type="InterPro" id="IPR006707">
    <property type="entry name" value="T7SS_EccD"/>
</dbReference>
<evidence type="ECO:0000256" key="6">
    <source>
        <dbReference type="ARBA" id="ARBA00023136"/>
    </source>
</evidence>
<keyword evidence="4 7" id="KW-0812">Transmembrane</keyword>
<feature type="domain" description="EccD-like transmembrane" evidence="8">
    <location>
        <begin position="116"/>
        <end position="455"/>
    </location>
</feature>
<dbReference type="AlphaFoldDB" id="A0A1H2CX27"/>
<organism evidence="9 10">
    <name type="scientific">Actinoplanes derwentensis</name>
    <dbReference type="NCBI Taxonomy" id="113562"/>
    <lineage>
        <taxon>Bacteria</taxon>
        <taxon>Bacillati</taxon>
        <taxon>Actinomycetota</taxon>
        <taxon>Actinomycetes</taxon>
        <taxon>Micromonosporales</taxon>
        <taxon>Micromonosporaceae</taxon>
        <taxon>Actinoplanes</taxon>
    </lineage>
</organism>
<feature type="transmembrane region" description="Helical" evidence="7">
    <location>
        <begin position="370"/>
        <end position="387"/>
    </location>
</feature>
<feature type="transmembrane region" description="Helical" evidence="7">
    <location>
        <begin position="229"/>
        <end position="249"/>
    </location>
</feature>
<dbReference type="InterPro" id="IPR044049">
    <property type="entry name" value="EccD_transm"/>
</dbReference>
<comment type="similarity">
    <text evidence="2">Belongs to the EccD/Snm4 family.</text>
</comment>
<dbReference type="InterPro" id="IPR024962">
    <property type="entry name" value="YukD-like"/>
</dbReference>
<evidence type="ECO:0000313" key="9">
    <source>
        <dbReference type="EMBL" id="SDT74596.1"/>
    </source>
</evidence>
<feature type="transmembrane region" description="Helical" evidence="7">
    <location>
        <begin position="202"/>
        <end position="222"/>
    </location>
</feature>
<keyword evidence="3" id="KW-1003">Cell membrane</keyword>
<evidence type="ECO:0000256" key="5">
    <source>
        <dbReference type="ARBA" id="ARBA00022989"/>
    </source>
</evidence>
<evidence type="ECO:0000256" key="7">
    <source>
        <dbReference type="SAM" id="Phobius"/>
    </source>
</evidence>
<dbReference type="NCBIfam" id="TIGR03920">
    <property type="entry name" value="T7SS_EccD"/>
    <property type="match status" value="1"/>
</dbReference>
<dbReference type="Gene3D" id="3.10.20.90">
    <property type="entry name" value="Phosphatidylinositol 3-kinase Catalytic Subunit, Chain A, domain 1"/>
    <property type="match status" value="1"/>
</dbReference>
<keyword evidence="10" id="KW-1185">Reference proteome</keyword>
<feature type="transmembrane region" description="Helical" evidence="7">
    <location>
        <begin position="316"/>
        <end position="335"/>
    </location>
</feature>
<name>A0A1H2CX27_9ACTN</name>
<dbReference type="GO" id="GO:0005886">
    <property type="term" value="C:plasma membrane"/>
    <property type="evidence" value="ECO:0007669"/>
    <property type="project" value="UniProtKB-SubCell"/>
</dbReference>
<accession>A0A1H2CX27</accession>
<dbReference type="Proteomes" id="UP000198688">
    <property type="component" value="Chromosome I"/>
</dbReference>
<proteinExistence type="inferred from homology"/>
<keyword evidence="5 7" id="KW-1133">Transmembrane helix</keyword>
<dbReference type="PIRSF" id="PIRSF017804">
    <property type="entry name" value="Secretion_EccD1"/>
    <property type="match status" value="1"/>
</dbReference>
<sequence length="457" mass="45267">MINAVSSGVCRLTVVAPAGRADVAVPSDLPLAQLLPVLLARGAAGDVTTGRWVLQRLGEEPLADEQTPTDLGLHDGELLHLRPVEAVLPPIDFDDIVDGVSTAVEGLTGRWQPANSRRLLIAAGAVVLCAGLAAASTGAGSAPRVITAAVLAIALAIVAGACSRALGDRAAATVTGTAAVAFAGLTGSLLPGLSGAAPAASGGGLLAGSALAAATAVLVSITVGASTPFFAGVLAVTSAGALAGLLTVWPGLTAAAAAADVVATAFLASVLIPNLVTRMVRLRVPALPSGREDLSRDIEPHPEPQIVAQAAAADRYLTAFAGAVALICVGGFIPLGMTGGFLNWALLGVVSGGLLLRARSLAATWQRLSAAVPGLVGAAILVMGTAAHSGQAVRSLLAAAAVTTGVLLVTGSSRRTDRVSPYWGRLADIAETLTAIAVIPLAIAIMGGYEFVRGLAG</sequence>
<evidence type="ECO:0000256" key="4">
    <source>
        <dbReference type="ARBA" id="ARBA00022692"/>
    </source>
</evidence>